<organism evidence="2 3">
    <name type="scientific">Trinickia symbiotica</name>
    <dbReference type="NCBI Taxonomy" id="863227"/>
    <lineage>
        <taxon>Bacteria</taxon>
        <taxon>Pseudomonadati</taxon>
        <taxon>Pseudomonadota</taxon>
        <taxon>Betaproteobacteria</taxon>
        <taxon>Burkholderiales</taxon>
        <taxon>Burkholderiaceae</taxon>
        <taxon>Trinickia</taxon>
    </lineage>
</organism>
<gene>
    <name evidence="2" type="primary">cpaB</name>
    <name evidence="2" type="ORF">C0Z20_02040</name>
</gene>
<keyword evidence="3" id="KW-1185">Reference proteome</keyword>
<accession>A0A2N7XA77</accession>
<dbReference type="Proteomes" id="UP000235777">
    <property type="component" value="Unassembled WGS sequence"/>
</dbReference>
<dbReference type="CDD" id="cd11614">
    <property type="entry name" value="SAF_CpaB_FlgA_like"/>
    <property type="match status" value="1"/>
</dbReference>
<evidence type="ECO:0000313" key="3">
    <source>
        <dbReference type="Proteomes" id="UP000235777"/>
    </source>
</evidence>
<protein>
    <submittedName>
        <fullName evidence="2">Flp pilus assembly protein CpaB</fullName>
    </submittedName>
</protein>
<name>A0A2N7XA77_9BURK</name>
<dbReference type="InterPro" id="IPR013974">
    <property type="entry name" value="SAF"/>
</dbReference>
<reference evidence="2 3" key="1">
    <citation type="submission" date="2018-01" db="EMBL/GenBank/DDBJ databases">
        <title>Whole genome analyses suggest that Burkholderia sensu lato contains two further novel genera in the rhizoxinica-symbiotica group Mycetohabitans gen. nov., and Trinickia gen. nov.: implications for the evolution of diazotrophy and nodulation in the Burkholderiaceae.</title>
        <authorList>
            <person name="Estrada-de los Santos P."/>
            <person name="Palmer M."/>
            <person name="Chavez-Ramirez B."/>
            <person name="Beukes C."/>
            <person name="Steenkamp E.T."/>
            <person name="Hirsch A.M."/>
            <person name="Manyaka P."/>
            <person name="Maluk M."/>
            <person name="Lafos M."/>
            <person name="Crook M."/>
            <person name="Gross E."/>
            <person name="Simon M.F."/>
            <person name="Bueno dos Reis Junior F."/>
            <person name="Poole P.S."/>
            <person name="Venter S.N."/>
            <person name="James E.K."/>
        </authorList>
    </citation>
    <scope>NUCLEOTIDE SEQUENCE [LARGE SCALE GENOMIC DNA]</scope>
    <source>
        <strain evidence="2 3">JPY 581</strain>
    </source>
</reference>
<proteinExistence type="predicted"/>
<dbReference type="OrthoDB" id="9788329at2"/>
<evidence type="ECO:0000259" key="1">
    <source>
        <dbReference type="SMART" id="SM00858"/>
    </source>
</evidence>
<dbReference type="AlphaFoldDB" id="A0A2N7XA77"/>
<dbReference type="NCBIfam" id="TIGR03177">
    <property type="entry name" value="pilus_cpaB"/>
    <property type="match status" value="1"/>
</dbReference>
<evidence type="ECO:0000313" key="2">
    <source>
        <dbReference type="EMBL" id="PMS38663.1"/>
    </source>
</evidence>
<feature type="domain" description="SAF" evidence="1">
    <location>
        <begin position="37"/>
        <end position="99"/>
    </location>
</feature>
<sequence length="274" mass="28577">MKNSRALIMLALAMLAGLAAVVFASRWLIHTSSGATTPVAVAVEDINLGQPLNSNLVRIVNWPTGSVPPGSFTDAKSLDGRVVKTSLTRGEPVLEAKLAPQGTKGGLSAVIDKGDRAITVRVNDVIGVAGFALPGNYVDVIVNTQQPGGSNDQQNISKIVLERILVLAVAQQVSRDDTQPKVVNAVTLEVTPEQAEKLDVARSVGTLSLVLRNQVDDDKLKTAGATKLTLLGASAPVAAPPKPARVHYAARAKPEVKRDCVGVLSGVAGSVECF</sequence>
<dbReference type="Pfam" id="PF16976">
    <property type="entry name" value="RcpC"/>
    <property type="match status" value="1"/>
</dbReference>
<dbReference type="InterPro" id="IPR017592">
    <property type="entry name" value="Pilus_assmbl_Flp-typ_CpaB"/>
</dbReference>
<dbReference type="InterPro" id="IPR031571">
    <property type="entry name" value="RcpC_dom"/>
</dbReference>
<comment type="caution">
    <text evidence="2">The sequence shown here is derived from an EMBL/GenBank/DDBJ whole genome shotgun (WGS) entry which is preliminary data.</text>
</comment>
<dbReference type="EMBL" id="PNYC01000001">
    <property type="protein sequence ID" value="PMS38663.1"/>
    <property type="molecule type" value="Genomic_DNA"/>
</dbReference>
<dbReference type="Pfam" id="PF08666">
    <property type="entry name" value="SAF"/>
    <property type="match status" value="1"/>
</dbReference>
<dbReference type="SMART" id="SM00858">
    <property type="entry name" value="SAF"/>
    <property type="match status" value="1"/>
</dbReference>
<dbReference type="STRING" id="863227.GCA_000373005_00846"/>
<dbReference type="RefSeq" id="WP_018439373.1">
    <property type="nucleotide sequence ID" value="NZ_KB890165.1"/>
</dbReference>